<dbReference type="Proteomes" id="UP000295636">
    <property type="component" value="Unassembled WGS sequence"/>
</dbReference>
<dbReference type="SMART" id="SM01134">
    <property type="entry name" value="DeoRC"/>
    <property type="match status" value="1"/>
</dbReference>
<reference evidence="6 7" key="1">
    <citation type="submission" date="2019-03" db="EMBL/GenBank/DDBJ databases">
        <title>This is whole genome sequence of Paenibacillus sp MS74 strain.</title>
        <authorList>
            <person name="Trinh H.N."/>
        </authorList>
    </citation>
    <scope>NUCLEOTIDE SEQUENCE [LARGE SCALE GENOMIC DNA]</scope>
    <source>
        <strain evidence="6 7">MS74</strain>
    </source>
</reference>
<feature type="domain" description="HTH deoR-type" evidence="5">
    <location>
        <begin position="102"/>
        <end position="157"/>
    </location>
</feature>
<dbReference type="Pfam" id="PF08220">
    <property type="entry name" value="HTH_DeoR"/>
    <property type="match status" value="1"/>
</dbReference>
<comment type="caution">
    <text evidence="6">The sequence shown here is derived from an EMBL/GenBank/DDBJ whole genome shotgun (WGS) entry which is preliminary data.</text>
</comment>
<dbReference type="PROSITE" id="PS51000">
    <property type="entry name" value="HTH_DEOR_2"/>
    <property type="match status" value="1"/>
</dbReference>
<dbReference type="Pfam" id="PF00455">
    <property type="entry name" value="DeoRC"/>
    <property type="match status" value="1"/>
</dbReference>
<keyword evidence="1" id="KW-0805">Transcription regulation</keyword>
<dbReference type="PRINTS" id="PR00037">
    <property type="entry name" value="HTHLACR"/>
</dbReference>
<dbReference type="GO" id="GO:0003700">
    <property type="term" value="F:DNA-binding transcription factor activity"/>
    <property type="evidence" value="ECO:0007669"/>
    <property type="project" value="InterPro"/>
</dbReference>
<dbReference type="InterPro" id="IPR037171">
    <property type="entry name" value="NagB/RpiA_transferase-like"/>
</dbReference>
<keyword evidence="7" id="KW-1185">Reference proteome</keyword>
<dbReference type="Gene3D" id="3.40.50.1360">
    <property type="match status" value="1"/>
</dbReference>
<dbReference type="InterPro" id="IPR050313">
    <property type="entry name" value="Carb_Metab_HTH_regulators"/>
</dbReference>
<evidence type="ECO:0000313" key="7">
    <source>
        <dbReference type="Proteomes" id="UP000295636"/>
    </source>
</evidence>
<dbReference type="SUPFAM" id="SSF100950">
    <property type="entry name" value="NagB/RpiA/CoA transferase-like"/>
    <property type="match status" value="1"/>
</dbReference>
<dbReference type="InterPro" id="IPR001034">
    <property type="entry name" value="DeoR_HTH"/>
</dbReference>
<dbReference type="InterPro" id="IPR036390">
    <property type="entry name" value="WH_DNA-bd_sf"/>
</dbReference>
<gene>
    <name evidence="6" type="ORF">E1757_08535</name>
</gene>
<keyword evidence="2" id="KW-0238">DNA-binding</keyword>
<evidence type="ECO:0000256" key="3">
    <source>
        <dbReference type="ARBA" id="ARBA00023163"/>
    </source>
</evidence>
<organism evidence="6 7">
    <name type="scientific">Paenibacillus piri</name>
    <dbReference type="NCBI Taxonomy" id="2547395"/>
    <lineage>
        <taxon>Bacteria</taxon>
        <taxon>Bacillati</taxon>
        <taxon>Bacillota</taxon>
        <taxon>Bacilli</taxon>
        <taxon>Bacillales</taxon>
        <taxon>Paenibacillaceae</taxon>
        <taxon>Paenibacillus</taxon>
    </lineage>
</organism>
<dbReference type="PANTHER" id="PTHR30363:SF44">
    <property type="entry name" value="AGA OPERON TRANSCRIPTIONAL REPRESSOR-RELATED"/>
    <property type="match status" value="1"/>
</dbReference>
<dbReference type="AlphaFoldDB" id="A0A4R5KRX4"/>
<dbReference type="EMBL" id="SMRT01000003">
    <property type="protein sequence ID" value="TDF98583.1"/>
    <property type="molecule type" value="Genomic_DNA"/>
</dbReference>
<evidence type="ECO:0000256" key="2">
    <source>
        <dbReference type="ARBA" id="ARBA00023125"/>
    </source>
</evidence>
<proteinExistence type="predicted"/>
<evidence type="ECO:0000256" key="4">
    <source>
        <dbReference type="SAM" id="MobiDB-lite"/>
    </source>
</evidence>
<dbReference type="SUPFAM" id="SSF46785">
    <property type="entry name" value="Winged helix' DNA-binding domain"/>
    <property type="match status" value="1"/>
</dbReference>
<dbReference type="InterPro" id="IPR018356">
    <property type="entry name" value="Tscrpt_reg_HTH_DeoR_CS"/>
</dbReference>
<sequence>MHGKRSHDRYAGAHGKRSHDRYAGAHGKRSHDRYAGVHGKRSHDHYGRLCMANRGHDRYAGAHGKTRGYNRRERPYVSEVEDNSYGGRLYMEEPQADRRMRSVERHQFIVQYLKQHKSVDVSFLSAELKVSEVTVRKDLEKLERDKLLLRSHGGAVLNEHLFLEPSFIEKEDRYKDEKSAIAKESAKLIRDGMTVALSTGTTIGLVTPLIQDRASLTVVTNAMNVAADLMRTDGIQVFLTGGHIRPNTFALIGEAAEKALDGVYVEVALIGANGFSIDQGLTTPSMEEARVVRRIIDHARHVVALVDSSKFDKAAFYRIVDVDRVGTVITDSRAPADTVAQLKDRGIAVILVEPGHA</sequence>
<feature type="region of interest" description="Disordered" evidence="4">
    <location>
        <begin position="1"/>
        <end position="40"/>
    </location>
</feature>
<dbReference type="PROSITE" id="PS00894">
    <property type="entry name" value="HTH_DEOR_1"/>
    <property type="match status" value="1"/>
</dbReference>
<name>A0A4R5KRX4_9BACL</name>
<dbReference type="Gene3D" id="1.10.10.10">
    <property type="entry name" value="Winged helix-like DNA-binding domain superfamily/Winged helix DNA-binding domain"/>
    <property type="match status" value="1"/>
</dbReference>
<dbReference type="GO" id="GO:0003677">
    <property type="term" value="F:DNA binding"/>
    <property type="evidence" value="ECO:0007669"/>
    <property type="project" value="UniProtKB-KW"/>
</dbReference>
<accession>A0A4R5KRX4</accession>
<evidence type="ECO:0000259" key="5">
    <source>
        <dbReference type="PROSITE" id="PS51000"/>
    </source>
</evidence>
<dbReference type="SMART" id="SM00420">
    <property type="entry name" value="HTH_DEOR"/>
    <property type="match status" value="1"/>
</dbReference>
<evidence type="ECO:0000256" key="1">
    <source>
        <dbReference type="ARBA" id="ARBA00023015"/>
    </source>
</evidence>
<evidence type="ECO:0000313" key="6">
    <source>
        <dbReference type="EMBL" id="TDF98583.1"/>
    </source>
</evidence>
<dbReference type="OrthoDB" id="9797223at2"/>
<dbReference type="InterPro" id="IPR036388">
    <property type="entry name" value="WH-like_DNA-bd_sf"/>
</dbReference>
<keyword evidence="3" id="KW-0804">Transcription</keyword>
<dbReference type="InterPro" id="IPR014036">
    <property type="entry name" value="DeoR-like_C"/>
</dbReference>
<dbReference type="PANTHER" id="PTHR30363">
    <property type="entry name" value="HTH-TYPE TRANSCRIPTIONAL REGULATOR SRLR-RELATED"/>
    <property type="match status" value="1"/>
</dbReference>
<protein>
    <submittedName>
        <fullName evidence="6">DeoR/GlpR transcriptional regulator</fullName>
    </submittedName>
</protein>